<dbReference type="InterPro" id="IPR003514">
    <property type="entry name" value="Microviridae_protein_F"/>
</dbReference>
<proteinExistence type="inferred from homology"/>
<comment type="subcellular location">
    <subcellularLocation>
        <location evidence="1">Virion</location>
    </subcellularLocation>
</comment>
<dbReference type="InterPro" id="IPR016184">
    <property type="entry name" value="Capsid/spike_ssDNA_virus"/>
</dbReference>
<dbReference type="SUPFAM" id="SSF88645">
    <property type="entry name" value="ssDNA viruses"/>
    <property type="match status" value="1"/>
</dbReference>
<organism evidence="6">
    <name type="scientific">Dulem virus 261</name>
    <dbReference type="NCBI Taxonomy" id="3145738"/>
    <lineage>
        <taxon>Viruses</taxon>
        <taxon>Monodnaviria</taxon>
        <taxon>Sangervirae</taxon>
        <taxon>Phixviricota</taxon>
        <taxon>Malgrandaviricetes</taxon>
        <taxon>Petitvirales</taxon>
        <taxon>Microviridae</taxon>
        <taxon>Microvirus</taxon>
    </lineage>
</organism>
<dbReference type="EMBL" id="PP511709">
    <property type="protein sequence ID" value="XCD06784.1"/>
    <property type="molecule type" value="Genomic_DNA"/>
</dbReference>
<protein>
    <submittedName>
        <fullName evidence="6">Major capsid protein</fullName>
    </submittedName>
</protein>
<evidence type="ECO:0000256" key="5">
    <source>
        <dbReference type="ARBA" id="ARBA00022844"/>
    </source>
</evidence>
<dbReference type="GO" id="GO:0005198">
    <property type="term" value="F:structural molecule activity"/>
    <property type="evidence" value="ECO:0007669"/>
    <property type="project" value="InterPro"/>
</dbReference>
<dbReference type="Gene3D" id="2.60.169.10">
    <property type="entry name" value="Microviridae F protein"/>
    <property type="match status" value="1"/>
</dbReference>
<dbReference type="GO" id="GO:0039615">
    <property type="term" value="C:T=1 icosahedral viral capsid"/>
    <property type="evidence" value="ECO:0007669"/>
    <property type="project" value="UniProtKB-KW"/>
</dbReference>
<keyword evidence="5" id="KW-0946">Virion</keyword>
<evidence type="ECO:0000313" key="6">
    <source>
        <dbReference type="EMBL" id="XCD05180.1"/>
    </source>
</evidence>
<dbReference type="InterPro" id="IPR037002">
    <property type="entry name" value="Microviridae_protein_F_sf"/>
</dbReference>
<sequence length="662" mass="74818">MSVFSTKRIKTASKDRSKINLSSHVITTNDFGFSMPVYAREVVPGDKWSINMRAFARLAPLPVPSLTSVKIVNRAYYVRFRNVWRDWEAFWEQRPSINSDGTTNIVSKVPTFSNADFVRILFNNQNVDDVANITVSTLHSTEFLTVYSKAWNYDDIKEVETPPTSFDGSHTRTKYTTNDYYSEQYKNFDIRIKYVASKSSVAGSPAEKGYYVGVNFTPTGRRVLSVMRSLGYNFNFTLADTTKMSLLPLLCYCRAFYDYILPSKYSNDLVFRSLFVKSINDGQNSLRTILKYVIRGFFNFYENDYFTASWVNPYSPNGSSSTGSAYFTDYYRNVEGEALNPDASVFHPDYGSVIYTPDGDGVPATGLSYISKYALDSMQALYNWGTRRGLAGNKYFEAIFSTFGVKLPNVMTNRCEFLGSSTQIVQISDVMATAQTNNDGGELGITNLGDYAGKGISAPNPQRINFEANDYGYVIITSQIIPETGYTQGRSREVMHIDLLDYFDGAYDCMGMQAIRNDELYCDYNNNTDYVAGDSYGGHPSSIFGFTPRYTEYKCGRDLLNGDFRINHLNTGLESYHTFRLFSPPSKDNPISNSLSFRQINPDNNGSDFDRIFYVTNNIADHFIMEFDINAIAMRKMKSVQDSIEIDGGQTINVDPDNNLSN</sequence>
<evidence type="ECO:0000256" key="2">
    <source>
        <dbReference type="ARBA" id="ARBA00009963"/>
    </source>
</evidence>
<name>A0AAU8AYU0_9VIRU</name>
<evidence type="ECO:0000313" key="7">
    <source>
        <dbReference type="EMBL" id="XCD06784.1"/>
    </source>
</evidence>
<accession>A0AAU8AYU0</accession>
<keyword evidence="3" id="KW-1140">T=1 icosahedral capsid protein</keyword>
<comment type="similarity">
    <text evidence="2">Belongs to the microviridae F protein family.</text>
</comment>
<dbReference type="Pfam" id="PF02305">
    <property type="entry name" value="Phage_F"/>
    <property type="match status" value="2"/>
</dbReference>
<keyword evidence="4" id="KW-0167">Capsid protein</keyword>
<evidence type="ECO:0000256" key="4">
    <source>
        <dbReference type="ARBA" id="ARBA00022561"/>
    </source>
</evidence>
<reference evidence="6" key="1">
    <citation type="submission" date="2024-03" db="EMBL/GenBank/DDBJ databases">
        <title>Diverse circular DNA viruses in blood, oral, and fecal samples of captive lemurs.</title>
        <authorList>
            <person name="Paietta E.N."/>
            <person name="Kraberger S."/>
            <person name="Lund M.C."/>
            <person name="Custer J.M."/>
            <person name="Vargas K.M."/>
            <person name="Ehmke E.E."/>
            <person name="Yoder A.D."/>
            <person name="Varsani A."/>
        </authorList>
    </citation>
    <scope>NUCLEOTIDE SEQUENCE</scope>
    <source>
        <strain evidence="6">Duke_24FS_37</strain>
        <strain evidence="7">Duke_26_25</strain>
    </source>
</reference>
<evidence type="ECO:0000256" key="3">
    <source>
        <dbReference type="ARBA" id="ARBA00022431"/>
    </source>
</evidence>
<evidence type="ECO:0000256" key="1">
    <source>
        <dbReference type="ARBA" id="ARBA00004328"/>
    </source>
</evidence>
<dbReference type="EMBL" id="PP511525">
    <property type="protein sequence ID" value="XCD05180.1"/>
    <property type="molecule type" value="Genomic_DNA"/>
</dbReference>